<evidence type="ECO:0000256" key="5">
    <source>
        <dbReference type="ARBA" id="ARBA00023274"/>
    </source>
</evidence>
<dbReference type="InterPro" id="IPR003256">
    <property type="entry name" value="Ribosomal_uL24"/>
</dbReference>
<dbReference type="FunFam" id="2.30.30.30:FF:000004">
    <property type="entry name" value="50S ribosomal protein L24"/>
    <property type="match status" value="1"/>
</dbReference>
<comment type="similarity">
    <text evidence="1 8 9">Belongs to the universal ribosomal protein uL24 family.</text>
</comment>
<dbReference type="InterPro" id="IPR014722">
    <property type="entry name" value="Rib_uL2_dom2"/>
</dbReference>
<proteinExistence type="inferred from homology"/>
<dbReference type="Gene3D" id="2.30.30.30">
    <property type="match status" value="1"/>
</dbReference>
<keyword evidence="3 8" id="KW-0694">RNA-binding</keyword>
<keyword evidence="5 8" id="KW-0687">Ribonucleoprotein</keyword>
<evidence type="ECO:0000256" key="6">
    <source>
        <dbReference type="ARBA" id="ARBA00035206"/>
    </source>
</evidence>
<dbReference type="PANTHER" id="PTHR12903">
    <property type="entry name" value="MITOCHONDRIAL RIBOSOMAL PROTEIN L24"/>
    <property type="match status" value="1"/>
</dbReference>
<accession>A0A2H0WLC8</accession>
<evidence type="ECO:0000256" key="4">
    <source>
        <dbReference type="ARBA" id="ARBA00022980"/>
    </source>
</evidence>
<dbReference type="GO" id="GO:0006412">
    <property type="term" value="P:translation"/>
    <property type="evidence" value="ECO:0007669"/>
    <property type="project" value="UniProtKB-UniRule"/>
</dbReference>
<dbReference type="GO" id="GO:0003735">
    <property type="term" value="F:structural constituent of ribosome"/>
    <property type="evidence" value="ECO:0007669"/>
    <property type="project" value="InterPro"/>
</dbReference>
<dbReference type="SMART" id="SM00739">
    <property type="entry name" value="KOW"/>
    <property type="match status" value="1"/>
</dbReference>
<dbReference type="InterPro" id="IPR041988">
    <property type="entry name" value="Ribosomal_uL24_KOW"/>
</dbReference>
<dbReference type="Pfam" id="PF17136">
    <property type="entry name" value="ribosomal_L24"/>
    <property type="match status" value="1"/>
</dbReference>
<evidence type="ECO:0000256" key="1">
    <source>
        <dbReference type="ARBA" id="ARBA00010618"/>
    </source>
</evidence>
<comment type="subunit">
    <text evidence="8">Part of the 50S ribosomal subunit.</text>
</comment>
<dbReference type="Proteomes" id="UP000230353">
    <property type="component" value="Unassembled WGS sequence"/>
</dbReference>
<comment type="function">
    <text evidence="7 8">One of the proteins that surrounds the polypeptide exit tunnel on the outside of the subunit.</text>
</comment>
<evidence type="ECO:0000256" key="2">
    <source>
        <dbReference type="ARBA" id="ARBA00022730"/>
    </source>
</evidence>
<protein>
    <recommendedName>
        <fullName evidence="6 8">Large ribosomal subunit protein uL24</fullName>
    </recommendedName>
</protein>
<evidence type="ECO:0000313" key="11">
    <source>
        <dbReference type="EMBL" id="PIS13483.1"/>
    </source>
</evidence>
<dbReference type="GO" id="GO:0019843">
    <property type="term" value="F:rRNA binding"/>
    <property type="evidence" value="ECO:0007669"/>
    <property type="project" value="UniProtKB-UniRule"/>
</dbReference>
<dbReference type="GO" id="GO:0005840">
    <property type="term" value="C:ribosome"/>
    <property type="evidence" value="ECO:0007669"/>
    <property type="project" value="UniProtKB-KW"/>
</dbReference>
<dbReference type="HAMAP" id="MF_01326_B">
    <property type="entry name" value="Ribosomal_uL24_B"/>
    <property type="match status" value="1"/>
</dbReference>
<evidence type="ECO:0000313" key="12">
    <source>
        <dbReference type="Proteomes" id="UP000230353"/>
    </source>
</evidence>
<dbReference type="InterPro" id="IPR005824">
    <property type="entry name" value="KOW"/>
</dbReference>
<evidence type="ECO:0000256" key="9">
    <source>
        <dbReference type="RuleBase" id="RU003477"/>
    </source>
</evidence>
<evidence type="ECO:0000256" key="3">
    <source>
        <dbReference type="ARBA" id="ARBA00022884"/>
    </source>
</evidence>
<comment type="function">
    <text evidence="8">One of two assembly initiator proteins, it binds directly to the 5'-end of the 23S rRNA, where it nucleates assembly of the 50S subunit.</text>
</comment>
<dbReference type="InterPro" id="IPR005825">
    <property type="entry name" value="Ribosomal_uL24_CS"/>
</dbReference>
<dbReference type="CDD" id="cd06089">
    <property type="entry name" value="KOW_RPL26"/>
    <property type="match status" value="1"/>
</dbReference>
<organism evidence="11 12">
    <name type="scientific">Candidatus Tagabacteria bacterium CG09_land_8_20_14_0_10_41_14</name>
    <dbReference type="NCBI Taxonomy" id="1975021"/>
    <lineage>
        <taxon>Bacteria</taxon>
        <taxon>Candidatus Tagaibacteriota</taxon>
    </lineage>
</organism>
<gene>
    <name evidence="8" type="primary">rplX</name>
    <name evidence="11" type="ORF">COT67_01540</name>
</gene>
<evidence type="ECO:0000256" key="7">
    <source>
        <dbReference type="ARBA" id="ARBA00058688"/>
    </source>
</evidence>
<dbReference type="InterPro" id="IPR057264">
    <property type="entry name" value="Ribosomal_uL24_C"/>
</dbReference>
<dbReference type="AlphaFoldDB" id="A0A2H0WLC8"/>
<dbReference type="InterPro" id="IPR008991">
    <property type="entry name" value="Translation_prot_SH3-like_sf"/>
</dbReference>
<sequence>MKIRKDDKVLVVSGKDKGKTGKVVKVLPLDEMVVVEGINVRKKHLRPKKEGQKGQIVERSLPFHVSNVQLICGNCEKPVRVAYKIEAQKKVRVCKKCQSEI</sequence>
<dbReference type="Pfam" id="PF00467">
    <property type="entry name" value="KOW"/>
    <property type="match status" value="1"/>
</dbReference>
<dbReference type="GO" id="GO:1990904">
    <property type="term" value="C:ribonucleoprotein complex"/>
    <property type="evidence" value="ECO:0007669"/>
    <property type="project" value="UniProtKB-KW"/>
</dbReference>
<name>A0A2H0WLC8_9BACT</name>
<feature type="domain" description="KOW" evidence="10">
    <location>
        <begin position="2"/>
        <end position="29"/>
    </location>
</feature>
<reference evidence="12" key="1">
    <citation type="submission" date="2017-09" db="EMBL/GenBank/DDBJ databases">
        <title>Depth-based differentiation of microbial function through sediment-hosted aquifers and enrichment of novel symbionts in the deep terrestrial subsurface.</title>
        <authorList>
            <person name="Probst A.J."/>
            <person name="Ladd B."/>
            <person name="Jarett J.K."/>
            <person name="Geller-Mcgrath D.E."/>
            <person name="Sieber C.M.K."/>
            <person name="Emerson J.B."/>
            <person name="Anantharaman K."/>
            <person name="Thomas B.C."/>
            <person name="Malmstrom R."/>
            <person name="Stieglmeier M."/>
            <person name="Klingl A."/>
            <person name="Woyke T."/>
            <person name="Ryan C.M."/>
            <person name="Banfield J.F."/>
        </authorList>
    </citation>
    <scope>NUCLEOTIDE SEQUENCE [LARGE SCALE GENOMIC DNA]</scope>
</reference>
<keyword evidence="4 8" id="KW-0689">Ribosomal protein</keyword>
<keyword evidence="2 8" id="KW-0699">rRNA-binding</keyword>
<dbReference type="SUPFAM" id="SSF50104">
    <property type="entry name" value="Translation proteins SH3-like domain"/>
    <property type="match status" value="1"/>
</dbReference>
<dbReference type="PROSITE" id="PS01108">
    <property type="entry name" value="RIBOSOMAL_L24"/>
    <property type="match status" value="1"/>
</dbReference>
<dbReference type="EMBL" id="PEZL01000021">
    <property type="protein sequence ID" value="PIS13483.1"/>
    <property type="molecule type" value="Genomic_DNA"/>
</dbReference>
<dbReference type="NCBIfam" id="TIGR01079">
    <property type="entry name" value="rplX_bact"/>
    <property type="match status" value="1"/>
</dbReference>
<comment type="caution">
    <text evidence="11">The sequence shown here is derived from an EMBL/GenBank/DDBJ whole genome shotgun (WGS) entry which is preliminary data.</text>
</comment>
<evidence type="ECO:0000256" key="8">
    <source>
        <dbReference type="HAMAP-Rule" id="MF_01326"/>
    </source>
</evidence>
<evidence type="ECO:0000259" key="10">
    <source>
        <dbReference type="SMART" id="SM00739"/>
    </source>
</evidence>